<keyword evidence="2" id="KW-1185">Reference proteome</keyword>
<comment type="caution">
    <text evidence="1">The sequence shown here is derived from an EMBL/GenBank/DDBJ whole genome shotgun (WGS) entry which is preliminary data.</text>
</comment>
<dbReference type="EMBL" id="BATL01000018">
    <property type="protein sequence ID" value="GAD75031.1"/>
    <property type="molecule type" value="Genomic_DNA"/>
</dbReference>
<organism evidence="1 2">
    <name type="scientific">Vibrio azureus NBRC 104587</name>
    <dbReference type="NCBI Taxonomy" id="1219077"/>
    <lineage>
        <taxon>Bacteria</taxon>
        <taxon>Pseudomonadati</taxon>
        <taxon>Pseudomonadota</taxon>
        <taxon>Gammaproteobacteria</taxon>
        <taxon>Vibrionales</taxon>
        <taxon>Vibrionaceae</taxon>
        <taxon>Vibrio</taxon>
    </lineage>
</organism>
<dbReference type="RefSeq" id="WP_021708809.1">
    <property type="nucleotide sequence ID" value="NZ_BAOB01000018.1"/>
</dbReference>
<dbReference type="Proteomes" id="UP000016567">
    <property type="component" value="Unassembled WGS sequence"/>
</dbReference>
<gene>
    <name evidence="1" type="ORF">VAZ01S_018_00070</name>
</gene>
<accession>U3A4U4</accession>
<reference evidence="1 2" key="1">
    <citation type="submission" date="2013-09" db="EMBL/GenBank/DDBJ databases">
        <title>Whole genome shotgun sequence of Vibrio azureus NBRC 104587.</title>
        <authorList>
            <person name="Isaki S."/>
            <person name="Hosoyama A."/>
            <person name="Numata M."/>
            <person name="Hashimoto M."/>
            <person name="Hosoyama Y."/>
            <person name="Tsuchikane K."/>
            <person name="Noguchi M."/>
            <person name="Hirakata S."/>
            <person name="Ichikawa N."/>
            <person name="Ohji S."/>
            <person name="Yamazoe A."/>
            <person name="Fujita N."/>
        </authorList>
    </citation>
    <scope>NUCLEOTIDE SEQUENCE [LARGE SCALE GENOMIC DNA]</scope>
    <source>
        <strain evidence="1 2">NBRC 104587</strain>
    </source>
</reference>
<dbReference type="AlphaFoldDB" id="U3A4U4"/>
<protein>
    <submittedName>
        <fullName evidence="1">Uncharacterized protein</fullName>
    </submittedName>
</protein>
<evidence type="ECO:0000313" key="1">
    <source>
        <dbReference type="EMBL" id="GAD75031.1"/>
    </source>
</evidence>
<dbReference type="STRING" id="1219077.VAZ01S_018_00070"/>
<proteinExistence type="predicted"/>
<name>U3A4U4_9VIBR</name>
<sequence>MSELHDNAETFVLCALADDTSSNQDKNYEIGMFINALILAHKEGQINAAQCAKCKTEKGLP</sequence>
<evidence type="ECO:0000313" key="2">
    <source>
        <dbReference type="Proteomes" id="UP000016567"/>
    </source>
</evidence>